<keyword evidence="1" id="KW-1133">Transmembrane helix</keyword>
<dbReference type="AlphaFoldDB" id="A0A8J4DLC5"/>
<dbReference type="RefSeq" id="WP_203941417.1">
    <property type="nucleotide sequence ID" value="NZ_BAAAGJ010000014.1"/>
</dbReference>
<sequence length="70" mass="7098">MGDAGGLVLVLLGLVLHVVLVAVAVRWGVLLAVESALRPGSGTRKQIVDLLREGRLGGAGPPAGDPSTYL</sequence>
<organism evidence="2 3">
    <name type="scientific">Spirilliplanes yamanashiensis</name>
    <dbReference type="NCBI Taxonomy" id="42233"/>
    <lineage>
        <taxon>Bacteria</taxon>
        <taxon>Bacillati</taxon>
        <taxon>Actinomycetota</taxon>
        <taxon>Actinomycetes</taxon>
        <taxon>Micromonosporales</taxon>
        <taxon>Micromonosporaceae</taxon>
        <taxon>Spirilliplanes</taxon>
    </lineage>
</organism>
<accession>A0A8J4DLC5</accession>
<dbReference type="EMBL" id="BOOY01000039">
    <property type="protein sequence ID" value="GIJ06237.1"/>
    <property type="molecule type" value="Genomic_DNA"/>
</dbReference>
<protein>
    <submittedName>
        <fullName evidence="2">Uncharacterized protein</fullName>
    </submittedName>
</protein>
<comment type="caution">
    <text evidence="2">The sequence shown here is derived from an EMBL/GenBank/DDBJ whole genome shotgun (WGS) entry which is preliminary data.</text>
</comment>
<feature type="transmembrane region" description="Helical" evidence="1">
    <location>
        <begin position="6"/>
        <end position="29"/>
    </location>
</feature>
<keyword evidence="3" id="KW-1185">Reference proteome</keyword>
<evidence type="ECO:0000313" key="3">
    <source>
        <dbReference type="Proteomes" id="UP000652013"/>
    </source>
</evidence>
<reference evidence="2" key="1">
    <citation type="submission" date="2021-01" db="EMBL/GenBank/DDBJ databases">
        <title>Whole genome shotgun sequence of Spirilliplanes yamanashiensis NBRC 15828.</title>
        <authorList>
            <person name="Komaki H."/>
            <person name="Tamura T."/>
        </authorList>
    </citation>
    <scope>NUCLEOTIDE SEQUENCE</scope>
    <source>
        <strain evidence="2">NBRC 15828</strain>
    </source>
</reference>
<dbReference type="Proteomes" id="UP000652013">
    <property type="component" value="Unassembled WGS sequence"/>
</dbReference>
<evidence type="ECO:0000313" key="2">
    <source>
        <dbReference type="EMBL" id="GIJ06237.1"/>
    </source>
</evidence>
<keyword evidence="1" id="KW-0472">Membrane</keyword>
<evidence type="ECO:0000256" key="1">
    <source>
        <dbReference type="SAM" id="Phobius"/>
    </source>
</evidence>
<keyword evidence="1" id="KW-0812">Transmembrane</keyword>
<name>A0A8J4DLC5_9ACTN</name>
<gene>
    <name evidence="2" type="ORF">Sya03_55890</name>
</gene>
<proteinExistence type="predicted"/>